<dbReference type="PROSITE" id="PS51782">
    <property type="entry name" value="LYSM"/>
    <property type="match status" value="1"/>
</dbReference>
<evidence type="ECO:0000313" key="3">
    <source>
        <dbReference type="EMBL" id="KAK2171656.1"/>
    </source>
</evidence>
<keyword evidence="4" id="KW-1185">Reference proteome</keyword>
<feature type="region of interest" description="Disordered" evidence="1">
    <location>
        <begin position="343"/>
        <end position="363"/>
    </location>
</feature>
<dbReference type="InterPro" id="IPR018392">
    <property type="entry name" value="LysM"/>
</dbReference>
<gene>
    <name evidence="3" type="ORF">NP493_1048g00055</name>
</gene>
<feature type="compositionally biased region" description="Pro residues" evidence="1">
    <location>
        <begin position="127"/>
        <end position="136"/>
    </location>
</feature>
<dbReference type="SUPFAM" id="SSF54106">
    <property type="entry name" value="LysM domain"/>
    <property type="match status" value="1"/>
</dbReference>
<feature type="region of interest" description="Disordered" evidence="1">
    <location>
        <begin position="459"/>
        <end position="479"/>
    </location>
</feature>
<feature type="domain" description="LysM" evidence="2">
    <location>
        <begin position="30"/>
        <end position="73"/>
    </location>
</feature>
<feature type="region of interest" description="Disordered" evidence="1">
    <location>
        <begin position="223"/>
        <end position="287"/>
    </location>
</feature>
<feature type="compositionally biased region" description="Polar residues" evidence="1">
    <location>
        <begin position="528"/>
        <end position="537"/>
    </location>
</feature>
<evidence type="ECO:0000256" key="1">
    <source>
        <dbReference type="SAM" id="MobiDB-lite"/>
    </source>
</evidence>
<feature type="compositionally biased region" description="Basic and acidic residues" evidence="1">
    <location>
        <begin position="264"/>
        <end position="285"/>
    </location>
</feature>
<evidence type="ECO:0000259" key="2">
    <source>
        <dbReference type="PROSITE" id="PS51782"/>
    </source>
</evidence>
<feature type="region of interest" description="Disordered" evidence="1">
    <location>
        <begin position="84"/>
        <end position="137"/>
    </location>
</feature>
<dbReference type="SMART" id="SM00257">
    <property type="entry name" value="LysM"/>
    <property type="match status" value="1"/>
</dbReference>
<comment type="caution">
    <text evidence="3">The sequence shown here is derived from an EMBL/GenBank/DDBJ whole genome shotgun (WGS) entry which is preliminary data.</text>
</comment>
<dbReference type="CDD" id="cd00118">
    <property type="entry name" value="LysM"/>
    <property type="match status" value="1"/>
</dbReference>
<dbReference type="Pfam" id="PF01476">
    <property type="entry name" value="LysM"/>
    <property type="match status" value="1"/>
</dbReference>
<feature type="compositionally biased region" description="Acidic residues" evidence="1">
    <location>
        <begin position="714"/>
        <end position="729"/>
    </location>
</feature>
<dbReference type="Proteomes" id="UP001209878">
    <property type="component" value="Unassembled WGS sequence"/>
</dbReference>
<sequence length="790" mass="85471">MEGRPTVTDQKAVLKNLRKVKLISQPKGTILYSVSSSDTLASIAAKFDTTTSELMKLNKLMSQMIFPGQMLYVPDKDYVVSAPTSPVTTTSQTFPPSDPPSSPTFLVGSPVRSPMKLPGHAERQDGPPLPVDPPHPLSEEEVKRLDEECYERFIKVNVKHITDGQGVVSGVLLVTPNAIMFDPNVSDTLVIEHGADAYGMIAPMETVISAAMYHDIAAMRLKGASSTDQAPNTPRPEVYHMKGCHPVAPSGDSAVTEMSAPDAENSKETSNDLRGLQDKSDRRDSGCSCDAALEDAAVAPPCDDEELPDVFADILIDDTRPDDKVTPAETISANVEAEITPAGVHSESETTAVGEAGDSQGSRLECVQDSDRSAASKPGNCDLLLEGEGEVTKGEVTKGEVTKGEVTKGGVVECEGESHIIPVDNVNKADSNMHEAPPDGTGAAVITGQAEDQAKVSETEEVMTSNSQPLSEASPVAIGNNGSPDNVVVGTPNLQIGNIQYFQFDDVTFAIPTTNPESKDTARHDSETVGSVDSHGSGSILSRTLGSFSSFSSLSPNFNIFVDFSSGLFAKNQEYRGPVKDLAGELSPVYEAASTATGPRHDSMDVRVRNAVRLADKPDLFRSLDELIPRPATLYEDPPLYLCLKIGRPLNKAVSKTCPIESYTKRHKPEYWFSIPRDKVDHLYAFFVQWSPNIYGNEEDIDCRERGFVVIEDTEEGGEGEGEGGEEGETGTTLEEAMESKRPKLARQMTKDWEVRNTGIMCYYIMYSIDFTNTKARISDLICLVQKITN</sequence>
<dbReference type="InterPro" id="IPR036779">
    <property type="entry name" value="LysM_dom_sf"/>
</dbReference>
<feature type="compositionally biased region" description="Polar residues" evidence="1">
    <location>
        <begin position="462"/>
        <end position="471"/>
    </location>
</feature>
<protein>
    <recommendedName>
        <fullName evidence="2">LysM domain-containing protein</fullName>
    </recommendedName>
</protein>
<dbReference type="Gene3D" id="3.10.350.10">
    <property type="entry name" value="LysM domain"/>
    <property type="match status" value="1"/>
</dbReference>
<name>A0AAD9NKI7_RIDPI</name>
<feature type="compositionally biased region" description="Basic and acidic residues" evidence="1">
    <location>
        <begin position="517"/>
        <end position="527"/>
    </location>
</feature>
<dbReference type="EMBL" id="JAODUO010001043">
    <property type="protein sequence ID" value="KAK2171656.1"/>
    <property type="molecule type" value="Genomic_DNA"/>
</dbReference>
<dbReference type="AlphaFoldDB" id="A0AAD9NKI7"/>
<proteinExistence type="predicted"/>
<feature type="region of interest" description="Disordered" evidence="1">
    <location>
        <begin position="513"/>
        <end position="537"/>
    </location>
</feature>
<reference evidence="3" key="1">
    <citation type="journal article" date="2023" name="Mol. Biol. Evol.">
        <title>Third-Generation Sequencing Reveals the Adaptive Role of the Epigenome in Three Deep-Sea Polychaetes.</title>
        <authorList>
            <person name="Perez M."/>
            <person name="Aroh O."/>
            <person name="Sun Y."/>
            <person name="Lan Y."/>
            <person name="Juniper S.K."/>
            <person name="Young C.R."/>
            <person name="Angers B."/>
            <person name="Qian P.Y."/>
        </authorList>
    </citation>
    <scope>NUCLEOTIDE SEQUENCE</scope>
    <source>
        <strain evidence="3">R07B-5</strain>
    </source>
</reference>
<accession>A0AAD9NKI7</accession>
<feature type="region of interest" description="Disordered" evidence="1">
    <location>
        <begin position="714"/>
        <end position="737"/>
    </location>
</feature>
<evidence type="ECO:0000313" key="4">
    <source>
        <dbReference type="Proteomes" id="UP001209878"/>
    </source>
</evidence>
<organism evidence="3 4">
    <name type="scientific">Ridgeia piscesae</name>
    <name type="common">Tubeworm</name>
    <dbReference type="NCBI Taxonomy" id="27915"/>
    <lineage>
        <taxon>Eukaryota</taxon>
        <taxon>Metazoa</taxon>
        <taxon>Spiralia</taxon>
        <taxon>Lophotrochozoa</taxon>
        <taxon>Annelida</taxon>
        <taxon>Polychaeta</taxon>
        <taxon>Sedentaria</taxon>
        <taxon>Canalipalpata</taxon>
        <taxon>Sabellida</taxon>
        <taxon>Siboglinidae</taxon>
        <taxon>Ridgeia</taxon>
    </lineage>
</organism>
<feature type="compositionally biased region" description="Low complexity" evidence="1">
    <location>
        <begin position="84"/>
        <end position="95"/>
    </location>
</feature>